<dbReference type="Pfam" id="PF02594">
    <property type="entry name" value="DUF167"/>
    <property type="match status" value="1"/>
</dbReference>
<dbReference type="PANTHER" id="PTHR13420:SF7">
    <property type="entry name" value="UPF0235 PROTEIN C15ORF40"/>
    <property type="match status" value="1"/>
</dbReference>
<dbReference type="SUPFAM" id="SSF69786">
    <property type="entry name" value="YggU-like"/>
    <property type="match status" value="1"/>
</dbReference>
<evidence type="ECO:0000313" key="3">
    <source>
        <dbReference type="EMBL" id="TWJ14330.1"/>
    </source>
</evidence>
<dbReference type="SMART" id="SM01152">
    <property type="entry name" value="DUF167"/>
    <property type="match status" value="1"/>
</dbReference>
<dbReference type="PANTHER" id="PTHR13420">
    <property type="entry name" value="UPF0235 PROTEIN C15ORF40"/>
    <property type="match status" value="1"/>
</dbReference>
<proteinExistence type="inferred from homology"/>
<keyword evidence="4" id="KW-1185">Reference proteome</keyword>
<protein>
    <recommendedName>
        <fullName evidence="2">UPF0235 protein JN12_03416</fullName>
    </recommendedName>
</protein>
<comment type="caution">
    <text evidence="3">The sequence shown here is derived from an EMBL/GenBank/DDBJ whole genome shotgun (WGS) entry which is preliminary data.</text>
</comment>
<sequence length="105" mass="11274">MMNRSDGSTIPIREDGNGITFPVHVQPRASKNELCGVVNDAIRLRLTSPPVEDAANKLCITFLAGLLGVAKSSISIVAGAHSRHKTVRARGVTTRELLELLERSA</sequence>
<dbReference type="EMBL" id="VLLN01000028">
    <property type="protein sequence ID" value="TWJ14330.1"/>
    <property type="molecule type" value="Genomic_DNA"/>
</dbReference>
<dbReference type="OrthoDB" id="9800587at2"/>
<name>A0A562V8V8_9BACT</name>
<dbReference type="AlphaFoldDB" id="A0A562V8V8"/>
<evidence type="ECO:0000256" key="1">
    <source>
        <dbReference type="ARBA" id="ARBA00010364"/>
    </source>
</evidence>
<reference evidence="3 4" key="1">
    <citation type="submission" date="2019-07" db="EMBL/GenBank/DDBJ databases">
        <title>Genomic Encyclopedia of Archaeal and Bacterial Type Strains, Phase II (KMG-II): from individual species to whole genera.</title>
        <authorList>
            <person name="Goeker M."/>
        </authorList>
    </citation>
    <scope>NUCLEOTIDE SEQUENCE [LARGE SCALE GENOMIC DNA]</scope>
    <source>
        <strain evidence="3 4">ATCC BAA-1139</strain>
    </source>
</reference>
<dbReference type="InterPro" id="IPR036591">
    <property type="entry name" value="YggU-like_sf"/>
</dbReference>
<comment type="similarity">
    <text evidence="1 2">Belongs to the UPF0235 family.</text>
</comment>
<dbReference type="RefSeq" id="WP_145024993.1">
    <property type="nucleotide sequence ID" value="NZ_VLLN01000028.1"/>
</dbReference>
<dbReference type="NCBIfam" id="TIGR00251">
    <property type="entry name" value="DUF167 family protein"/>
    <property type="match status" value="1"/>
</dbReference>
<dbReference type="HAMAP" id="MF_00634">
    <property type="entry name" value="UPF0235"/>
    <property type="match status" value="1"/>
</dbReference>
<dbReference type="InterPro" id="IPR003746">
    <property type="entry name" value="DUF167"/>
</dbReference>
<accession>A0A562V8V8</accession>
<dbReference type="Proteomes" id="UP000319449">
    <property type="component" value="Unassembled WGS sequence"/>
</dbReference>
<organism evidence="3 4">
    <name type="scientific">Geobacter argillaceus</name>
    <dbReference type="NCBI Taxonomy" id="345631"/>
    <lineage>
        <taxon>Bacteria</taxon>
        <taxon>Pseudomonadati</taxon>
        <taxon>Thermodesulfobacteriota</taxon>
        <taxon>Desulfuromonadia</taxon>
        <taxon>Geobacterales</taxon>
        <taxon>Geobacteraceae</taxon>
        <taxon>Geobacter</taxon>
    </lineage>
</organism>
<dbReference type="GO" id="GO:0005737">
    <property type="term" value="C:cytoplasm"/>
    <property type="evidence" value="ECO:0007669"/>
    <property type="project" value="TreeGrafter"/>
</dbReference>
<evidence type="ECO:0000313" key="4">
    <source>
        <dbReference type="Proteomes" id="UP000319449"/>
    </source>
</evidence>
<evidence type="ECO:0000256" key="2">
    <source>
        <dbReference type="HAMAP-Rule" id="MF_00634"/>
    </source>
</evidence>
<dbReference type="Gene3D" id="3.30.1200.10">
    <property type="entry name" value="YggU-like"/>
    <property type="match status" value="1"/>
</dbReference>
<gene>
    <name evidence="3" type="ORF">JN12_03416</name>
</gene>